<accession>A0AAD7MN63</accession>
<dbReference type="Pfam" id="PF17667">
    <property type="entry name" value="Pkinase_fungal"/>
    <property type="match status" value="1"/>
</dbReference>
<dbReference type="AlphaFoldDB" id="A0AAD7MN63"/>
<protein>
    <recommendedName>
        <fullName evidence="2">Fungal-type protein kinase domain-containing protein</fullName>
    </recommendedName>
</protein>
<evidence type="ECO:0000313" key="4">
    <source>
        <dbReference type="Proteomes" id="UP001215598"/>
    </source>
</evidence>
<name>A0AAD7MN63_9AGAR</name>
<evidence type="ECO:0000259" key="2">
    <source>
        <dbReference type="Pfam" id="PF17667"/>
    </source>
</evidence>
<evidence type="ECO:0000313" key="3">
    <source>
        <dbReference type="EMBL" id="KAJ7725083.1"/>
    </source>
</evidence>
<proteinExistence type="predicted"/>
<dbReference type="SUPFAM" id="SSF56112">
    <property type="entry name" value="Protein kinase-like (PK-like)"/>
    <property type="match status" value="1"/>
</dbReference>
<dbReference type="Proteomes" id="UP001215598">
    <property type="component" value="Unassembled WGS sequence"/>
</dbReference>
<feature type="region of interest" description="Disordered" evidence="1">
    <location>
        <begin position="1"/>
        <end position="21"/>
    </location>
</feature>
<feature type="domain" description="Fungal-type protein kinase" evidence="2">
    <location>
        <begin position="26"/>
        <end position="292"/>
    </location>
</feature>
<evidence type="ECO:0000256" key="1">
    <source>
        <dbReference type="SAM" id="MobiDB-lite"/>
    </source>
</evidence>
<dbReference type="Gene3D" id="1.10.510.10">
    <property type="entry name" value="Transferase(Phosphotransferase) domain 1"/>
    <property type="match status" value="1"/>
</dbReference>
<sequence length="425" mass="48033">MEWSLPAGLTNGSQPNVQDHDLEGRDIVLKASWQTESAKDAEKSMYMAGAGAFGTAAVLYSYEATHPTGEPVSNCLLVPTRQEMTDNPNHPWTIGKSENETPEIRDLCITVFLSIGHLFYEAKSSYDICIGIAHALLGWLSYYQSGWMHRDISIGNVLLTLGQSMTVKPFKLEGEILEPLWPPASVDGTTIALQGLHIATESPSQTSAQIGKDINALIEKIEIGSNCAAFVTDDDLAVQWATYFDDEHKHAPRFGTPEFMSLPLHRAMLENTKYIQSPANDVQSFFWVMLWAVLFNNMDQKRCPREVAWRAEMEGADVRAKGDFTARLNREEFDPEFSGVKYSAVGVQLFPLLQAWWRKQRELEADWGKVLREAKRISPESHARFHLHHYHWFALRGVKEFLEIMDEYCPTLKSYGQFEPPSSSL</sequence>
<organism evidence="3 4">
    <name type="scientific">Mycena metata</name>
    <dbReference type="NCBI Taxonomy" id="1033252"/>
    <lineage>
        <taxon>Eukaryota</taxon>
        <taxon>Fungi</taxon>
        <taxon>Dikarya</taxon>
        <taxon>Basidiomycota</taxon>
        <taxon>Agaricomycotina</taxon>
        <taxon>Agaricomycetes</taxon>
        <taxon>Agaricomycetidae</taxon>
        <taxon>Agaricales</taxon>
        <taxon>Marasmiineae</taxon>
        <taxon>Mycenaceae</taxon>
        <taxon>Mycena</taxon>
    </lineage>
</organism>
<dbReference type="EMBL" id="JARKIB010000197">
    <property type="protein sequence ID" value="KAJ7725083.1"/>
    <property type="molecule type" value="Genomic_DNA"/>
</dbReference>
<dbReference type="InterPro" id="IPR011009">
    <property type="entry name" value="Kinase-like_dom_sf"/>
</dbReference>
<gene>
    <name evidence="3" type="ORF">B0H16DRAFT_1332977</name>
</gene>
<reference evidence="3" key="1">
    <citation type="submission" date="2023-03" db="EMBL/GenBank/DDBJ databases">
        <title>Massive genome expansion in bonnet fungi (Mycena s.s.) driven by repeated elements and novel gene families across ecological guilds.</title>
        <authorList>
            <consortium name="Lawrence Berkeley National Laboratory"/>
            <person name="Harder C.B."/>
            <person name="Miyauchi S."/>
            <person name="Viragh M."/>
            <person name="Kuo A."/>
            <person name="Thoen E."/>
            <person name="Andreopoulos B."/>
            <person name="Lu D."/>
            <person name="Skrede I."/>
            <person name="Drula E."/>
            <person name="Henrissat B."/>
            <person name="Morin E."/>
            <person name="Kohler A."/>
            <person name="Barry K."/>
            <person name="LaButti K."/>
            <person name="Morin E."/>
            <person name="Salamov A."/>
            <person name="Lipzen A."/>
            <person name="Mereny Z."/>
            <person name="Hegedus B."/>
            <person name="Baldrian P."/>
            <person name="Stursova M."/>
            <person name="Weitz H."/>
            <person name="Taylor A."/>
            <person name="Grigoriev I.V."/>
            <person name="Nagy L.G."/>
            <person name="Martin F."/>
            <person name="Kauserud H."/>
        </authorList>
    </citation>
    <scope>NUCLEOTIDE SEQUENCE</scope>
    <source>
        <strain evidence="3">CBHHK182m</strain>
    </source>
</reference>
<comment type="caution">
    <text evidence="3">The sequence shown here is derived from an EMBL/GenBank/DDBJ whole genome shotgun (WGS) entry which is preliminary data.</text>
</comment>
<keyword evidence="4" id="KW-1185">Reference proteome</keyword>
<dbReference type="InterPro" id="IPR040976">
    <property type="entry name" value="Pkinase_fungal"/>
</dbReference>